<gene>
    <name evidence="1" type="ORF">RFULGI_LOCUS10024</name>
</gene>
<dbReference type="EMBL" id="CAJVPZ010019024">
    <property type="protein sequence ID" value="CAG8691653.1"/>
    <property type="molecule type" value="Genomic_DNA"/>
</dbReference>
<accession>A0A9N9ER53</accession>
<evidence type="ECO:0000313" key="2">
    <source>
        <dbReference type="Proteomes" id="UP000789396"/>
    </source>
</evidence>
<sequence>TNSKSQIKLNAPVDTTGLLEKVKHNFYKILCYYYPDSTPQELLSALLDLCLKSLDYMNGINRVAIKNLLRQLYNNEKTMEINQNDKDKELDNGAYNLDNKRSDKFIVTMNLLYTPYLLKSLEKEDHPSANEIDEYMKQPKISLKKDPLVC</sequence>
<keyword evidence="2" id="KW-1185">Reference proteome</keyword>
<name>A0A9N9ER53_9GLOM</name>
<dbReference type="Proteomes" id="UP000789396">
    <property type="component" value="Unassembled WGS sequence"/>
</dbReference>
<dbReference type="OrthoDB" id="2457758at2759"/>
<protein>
    <submittedName>
        <fullName evidence="1">16318_t:CDS:1</fullName>
    </submittedName>
</protein>
<feature type="non-terminal residue" evidence="1">
    <location>
        <position position="150"/>
    </location>
</feature>
<comment type="caution">
    <text evidence="1">The sequence shown here is derived from an EMBL/GenBank/DDBJ whole genome shotgun (WGS) entry which is preliminary data.</text>
</comment>
<proteinExistence type="predicted"/>
<dbReference type="AlphaFoldDB" id="A0A9N9ER53"/>
<organism evidence="1 2">
    <name type="scientific">Racocetra fulgida</name>
    <dbReference type="NCBI Taxonomy" id="60492"/>
    <lineage>
        <taxon>Eukaryota</taxon>
        <taxon>Fungi</taxon>
        <taxon>Fungi incertae sedis</taxon>
        <taxon>Mucoromycota</taxon>
        <taxon>Glomeromycotina</taxon>
        <taxon>Glomeromycetes</taxon>
        <taxon>Diversisporales</taxon>
        <taxon>Gigasporaceae</taxon>
        <taxon>Racocetra</taxon>
    </lineage>
</organism>
<reference evidence="1" key="1">
    <citation type="submission" date="2021-06" db="EMBL/GenBank/DDBJ databases">
        <authorList>
            <person name="Kallberg Y."/>
            <person name="Tangrot J."/>
            <person name="Rosling A."/>
        </authorList>
    </citation>
    <scope>NUCLEOTIDE SEQUENCE</scope>
    <source>
        <strain evidence="1">IN212</strain>
    </source>
</reference>
<evidence type="ECO:0000313" key="1">
    <source>
        <dbReference type="EMBL" id="CAG8691653.1"/>
    </source>
</evidence>